<keyword evidence="7 10" id="KW-0443">Lipid metabolism</keyword>
<evidence type="ECO:0000256" key="2">
    <source>
        <dbReference type="ARBA" id="ARBA00022516"/>
    </source>
</evidence>
<feature type="transmembrane region" description="Helical" evidence="10">
    <location>
        <begin position="230"/>
        <end position="252"/>
    </location>
</feature>
<dbReference type="GO" id="GO:0030148">
    <property type="term" value="P:sphingolipid biosynthetic process"/>
    <property type="evidence" value="ECO:0007669"/>
    <property type="project" value="TreeGrafter"/>
</dbReference>
<keyword evidence="8 10" id="KW-0472">Membrane</keyword>
<evidence type="ECO:0000256" key="4">
    <source>
        <dbReference type="ARBA" id="ARBA00022692"/>
    </source>
</evidence>
<dbReference type="InterPro" id="IPR030457">
    <property type="entry name" value="ELO_CS"/>
</dbReference>
<organism evidence="12 13">
    <name type="scientific">Odynerus spinipes</name>
    <dbReference type="NCBI Taxonomy" id="1348599"/>
    <lineage>
        <taxon>Eukaryota</taxon>
        <taxon>Metazoa</taxon>
        <taxon>Ecdysozoa</taxon>
        <taxon>Arthropoda</taxon>
        <taxon>Hexapoda</taxon>
        <taxon>Insecta</taxon>
        <taxon>Pterygota</taxon>
        <taxon>Neoptera</taxon>
        <taxon>Endopterygota</taxon>
        <taxon>Hymenoptera</taxon>
        <taxon>Apocrita</taxon>
        <taxon>Aculeata</taxon>
        <taxon>Vespoidea</taxon>
        <taxon>Vespidae</taxon>
        <taxon>Eumeninae</taxon>
        <taxon>Odynerus</taxon>
    </lineage>
</organism>
<keyword evidence="5 10" id="KW-0276">Fatty acid metabolism</keyword>
<protein>
    <recommendedName>
        <fullName evidence="10">Elongation of very long chain fatty acids protein</fullName>
        <ecNumber evidence="10">2.3.1.199</ecNumber>
    </recommendedName>
    <alternativeName>
        <fullName evidence="10">Very-long-chain 3-oxoacyl-CoA synthase</fullName>
    </alternativeName>
</protein>
<keyword evidence="9 10" id="KW-0275">Fatty acid biosynthesis</keyword>
<reference evidence="12" key="1">
    <citation type="submission" date="2021-08" db="EMBL/GenBank/DDBJ databases">
        <authorList>
            <person name="Misof B."/>
            <person name="Oliver O."/>
            <person name="Podsiadlowski L."/>
            <person name="Donath A."/>
            <person name="Peters R."/>
            <person name="Mayer C."/>
            <person name="Rust J."/>
            <person name="Gunkel S."/>
            <person name="Lesny P."/>
            <person name="Martin S."/>
            <person name="Oeyen J.P."/>
            <person name="Petersen M."/>
            <person name="Panagiotis P."/>
            <person name="Wilbrandt J."/>
            <person name="Tanja T."/>
        </authorList>
    </citation>
    <scope>NUCLEOTIDE SEQUENCE</scope>
    <source>
        <strain evidence="12">GBR_01_08_01A</strain>
        <tissue evidence="12">Thorax + abdomen</tissue>
    </source>
</reference>
<keyword evidence="13" id="KW-1185">Reference proteome</keyword>
<keyword evidence="2 10" id="KW-0444">Lipid biosynthesis</keyword>
<sequence length="281" mass="32819">MSAIVDWYKDLMYNRNDPRTNDWFLISGPGPILTIIVTYIYFSISAGPRYMRDRKPYDLKNTLIAYNFVQVLLSIYLVYEGLMAGWLYHYSFSCQPVDYSNDPLAMRMAHGVYLYFLCKLIELLDTVFFVLRKKQRQISFLHVYHHAIMPICAWIAVRFVAGGHGTLLGVINSFIHVIMYSYYMLAAFGPQIQPYLWWKKYLTMMQLIQFGIIGVHNVQVLFNGCNYPKVLAGLLTINSILFIYLFGAFYVTNYRKTSQPKKEETERKQSQTDAVKDKKSD</sequence>
<comment type="caution">
    <text evidence="12">The sequence shown here is derived from an EMBL/GenBank/DDBJ whole genome shotgun (WGS) entry which is preliminary data.</text>
</comment>
<reference evidence="12" key="2">
    <citation type="journal article" date="2023" name="Commun. Biol.">
        <title>Intrasexual cuticular hydrocarbon dimorphism in a wasp sheds light on hydrocarbon biosynthesis genes in Hymenoptera.</title>
        <authorList>
            <person name="Moris V.C."/>
            <person name="Podsiadlowski L."/>
            <person name="Martin S."/>
            <person name="Oeyen J.P."/>
            <person name="Donath A."/>
            <person name="Petersen M."/>
            <person name="Wilbrandt J."/>
            <person name="Misof B."/>
            <person name="Liedtke D."/>
            <person name="Thamm M."/>
            <person name="Scheiner R."/>
            <person name="Schmitt T."/>
            <person name="Niehuis O."/>
        </authorList>
    </citation>
    <scope>NUCLEOTIDE SEQUENCE</scope>
    <source>
        <strain evidence="12">GBR_01_08_01A</strain>
    </source>
</reference>
<keyword evidence="4 10" id="KW-0812">Transmembrane</keyword>
<dbReference type="Pfam" id="PF01151">
    <property type="entry name" value="ELO"/>
    <property type="match status" value="1"/>
</dbReference>
<evidence type="ECO:0000313" key="12">
    <source>
        <dbReference type="EMBL" id="KAK2580404.1"/>
    </source>
</evidence>
<feature type="compositionally biased region" description="Basic and acidic residues" evidence="11">
    <location>
        <begin position="260"/>
        <end position="281"/>
    </location>
</feature>
<dbReference type="PANTHER" id="PTHR11157">
    <property type="entry name" value="FATTY ACID ACYL TRANSFERASE-RELATED"/>
    <property type="match status" value="1"/>
</dbReference>
<feature type="region of interest" description="Disordered" evidence="11">
    <location>
        <begin position="258"/>
        <end position="281"/>
    </location>
</feature>
<comment type="similarity">
    <text evidence="10">Belongs to the ELO family.</text>
</comment>
<dbReference type="GO" id="GO:0009922">
    <property type="term" value="F:fatty acid elongase activity"/>
    <property type="evidence" value="ECO:0007669"/>
    <property type="project" value="UniProtKB-EC"/>
</dbReference>
<dbReference type="GO" id="GO:0005789">
    <property type="term" value="C:endoplasmic reticulum membrane"/>
    <property type="evidence" value="ECO:0007669"/>
    <property type="project" value="TreeGrafter"/>
</dbReference>
<evidence type="ECO:0000256" key="9">
    <source>
        <dbReference type="ARBA" id="ARBA00023160"/>
    </source>
</evidence>
<dbReference type="AlphaFoldDB" id="A0AAD9RIN5"/>
<proteinExistence type="inferred from homology"/>
<dbReference type="EMBL" id="JAIFRP010000053">
    <property type="protein sequence ID" value="KAK2580404.1"/>
    <property type="molecule type" value="Genomic_DNA"/>
</dbReference>
<keyword evidence="6 10" id="KW-1133">Transmembrane helix</keyword>
<comment type="catalytic activity">
    <reaction evidence="10">
        <text>a very-long-chain acyl-CoA + malonyl-CoA + H(+) = a very-long-chain 3-oxoacyl-CoA + CO2 + CoA</text>
        <dbReference type="Rhea" id="RHEA:32727"/>
        <dbReference type="ChEBI" id="CHEBI:15378"/>
        <dbReference type="ChEBI" id="CHEBI:16526"/>
        <dbReference type="ChEBI" id="CHEBI:57287"/>
        <dbReference type="ChEBI" id="CHEBI:57384"/>
        <dbReference type="ChEBI" id="CHEBI:90725"/>
        <dbReference type="ChEBI" id="CHEBI:90736"/>
        <dbReference type="EC" id="2.3.1.199"/>
    </reaction>
</comment>
<evidence type="ECO:0000256" key="7">
    <source>
        <dbReference type="ARBA" id="ARBA00023098"/>
    </source>
</evidence>
<dbReference type="PANTHER" id="PTHR11157:SF28">
    <property type="entry name" value="ELONGATION OF VERY LONG CHAIN FATTY ACIDS PROTEIN"/>
    <property type="match status" value="1"/>
</dbReference>
<keyword evidence="3 10" id="KW-0808">Transferase</keyword>
<evidence type="ECO:0000256" key="11">
    <source>
        <dbReference type="SAM" id="MobiDB-lite"/>
    </source>
</evidence>
<comment type="subcellular location">
    <subcellularLocation>
        <location evidence="1">Membrane</location>
        <topology evidence="1">Multi-pass membrane protein</topology>
    </subcellularLocation>
</comment>
<name>A0AAD9RIN5_9HYME</name>
<evidence type="ECO:0000256" key="10">
    <source>
        <dbReference type="RuleBase" id="RU361115"/>
    </source>
</evidence>
<dbReference type="GO" id="GO:0034625">
    <property type="term" value="P:fatty acid elongation, monounsaturated fatty acid"/>
    <property type="evidence" value="ECO:0007669"/>
    <property type="project" value="TreeGrafter"/>
</dbReference>
<dbReference type="GO" id="GO:0019367">
    <property type="term" value="P:fatty acid elongation, saturated fatty acid"/>
    <property type="evidence" value="ECO:0007669"/>
    <property type="project" value="TreeGrafter"/>
</dbReference>
<dbReference type="Proteomes" id="UP001258017">
    <property type="component" value="Unassembled WGS sequence"/>
</dbReference>
<feature type="transmembrane region" description="Helical" evidence="10">
    <location>
        <begin position="167"/>
        <end position="189"/>
    </location>
</feature>
<dbReference type="PROSITE" id="PS01188">
    <property type="entry name" value="ELO"/>
    <property type="match status" value="1"/>
</dbReference>
<evidence type="ECO:0000313" key="13">
    <source>
        <dbReference type="Proteomes" id="UP001258017"/>
    </source>
</evidence>
<feature type="transmembrane region" description="Helical" evidence="10">
    <location>
        <begin position="143"/>
        <end position="161"/>
    </location>
</feature>
<dbReference type="GO" id="GO:0034626">
    <property type="term" value="P:fatty acid elongation, polyunsaturated fatty acid"/>
    <property type="evidence" value="ECO:0007669"/>
    <property type="project" value="TreeGrafter"/>
</dbReference>
<accession>A0AAD9RIN5</accession>
<feature type="transmembrane region" description="Helical" evidence="10">
    <location>
        <begin position="23"/>
        <end position="42"/>
    </location>
</feature>
<evidence type="ECO:0000256" key="5">
    <source>
        <dbReference type="ARBA" id="ARBA00022832"/>
    </source>
</evidence>
<dbReference type="GO" id="GO:0042761">
    <property type="term" value="P:very long-chain fatty acid biosynthetic process"/>
    <property type="evidence" value="ECO:0007669"/>
    <property type="project" value="TreeGrafter"/>
</dbReference>
<feature type="transmembrane region" description="Helical" evidence="10">
    <location>
        <begin position="63"/>
        <end position="88"/>
    </location>
</feature>
<evidence type="ECO:0000256" key="6">
    <source>
        <dbReference type="ARBA" id="ARBA00022989"/>
    </source>
</evidence>
<dbReference type="EC" id="2.3.1.199" evidence="10"/>
<evidence type="ECO:0000256" key="1">
    <source>
        <dbReference type="ARBA" id="ARBA00004141"/>
    </source>
</evidence>
<evidence type="ECO:0000256" key="3">
    <source>
        <dbReference type="ARBA" id="ARBA00022679"/>
    </source>
</evidence>
<gene>
    <name evidence="12" type="ORF">KPH14_006155</name>
</gene>
<dbReference type="InterPro" id="IPR002076">
    <property type="entry name" value="ELO_fam"/>
</dbReference>
<feature type="transmembrane region" description="Helical" evidence="10">
    <location>
        <begin position="108"/>
        <end position="131"/>
    </location>
</feature>
<feature type="transmembrane region" description="Helical" evidence="10">
    <location>
        <begin position="201"/>
        <end position="218"/>
    </location>
</feature>
<evidence type="ECO:0000256" key="8">
    <source>
        <dbReference type="ARBA" id="ARBA00023136"/>
    </source>
</evidence>